<protein>
    <submittedName>
        <fullName evidence="3">GAF domain-containing protein</fullName>
    </submittedName>
</protein>
<dbReference type="AlphaFoldDB" id="A0A5C6U4K9"/>
<dbReference type="EMBL" id="VOPW01000001">
    <property type="protein sequence ID" value="TXC67530.1"/>
    <property type="molecule type" value="Genomic_DNA"/>
</dbReference>
<comment type="caution">
    <text evidence="3">The sequence shown here is derived from an EMBL/GenBank/DDBJ whole genome shotgun (WGS) entry which is preliminary data.</text>
</comment>
<reference evidence="3 4" key="1">
    <citation type="submission" date="2019-08" db="EMBL/GenBank/DDBJ databases">
        <authorList>
            <person name="Khan S.A."/>
            <person name="Jeon C.O."/>
            <person name="Jeong S.E."/>
        </authorList>
    </citation>
    <scope>NUCLEOTIDE SEQUENCE [LARGE SCALE GENOMIC DNA]</scope>
    <source>
        <strain evidence="4">IMCC1728</strain>
    </source>
</reference>
<dbReference type="PANTHER" id="PTHR43102">
    <property type="entry name" value="SLR1143 PROTEIN"/>
    <property type="match status" value="1"/>
</dbReference>
<name>A0A5C6U4K9_9BURK</name>
<evidence type="ECO:0000256" key="1">
    <source>
        <dbReference type="SAM" id="MobiDB-lite"/>
    </source>
</evidence>
<feature type="region of interest" description="Disordered" evidence="1">
    <location>
        <begin position="1"/>
        <end position="36"/>
    </location>
</feature>
<feature type="compositionally biased region" description="Basic and acidic residues" evidence="1">
    <location>
        <begin position="15"/>
        <end position="25"/>
    </location>
</feature>
<evidence type="ECO:0000313" key="4">
    <source>
        <dbReference type="Proteomes" id="UP000321832"/>
    </source>
</evidence>
<gene>
    <name evidence="3" type="ORF">FSC37_13760</name>
</gene>
<accession>A0A5C6U4K9</accession>
<dbReference type="InterPro" id="IPR003018">
    <property type="entry name" value="GAF"/>
</dbReference>
<dbReference type="Proteomes" id="UP000321832">
    <property type="component" value="Unassembled WGS sequence"/>
</dbReference>
<sequence>MHRAPRGGRWASTRDNPRFDARCAKDGPVASAPIPHDESERLRSLAKLEVLDSEPEREFDALVHAAALVCGVPISLISLIDADRQWFKANLGLPGVSETPREVAFCAHAILQDDIFEVPDATADPRFADNALVTGHPAIRFYAGAPLRLSDGAHAGTLCVIDRQPRRLDALQRELLGHWRPQPSRRWKDGGRCAPSANCATARCGPRPR</sequence>
<organism evidence="3 4">
    <name type="scientific">Piscinibacter aquaticus</name>
    <dbReference type="NCBI Taxonomy" id="392597"/>
    <lineage>
        <taxon>Bacteria</taxon>
        <taxon>Pseudomonadati</taxon>
        <taxon>Pseudomonadota</taxon>
        <taxon>Betaproteobacteria</taxon>
        <taxon>Burkholderiales</taxon>
        <taxon>Sphaerotilaceae</taxon>
        <taxon>Piscinibacter</taxon>
    </lineage>
</organism>
<evidence type="ECO:0000259" key="2">
    <source>
        <dbReference type="Pfam" id="PF01590"/>
    </source>
</evidence>
<feature type="domain" description="GAF" evidence="2">
    <location>
        <begin position="55"/>
        <end position="176"/>
    </location>
</feature>
<dbReference type="SUPFAM" id="SSF55781">
    <property type="entry name" value="GAF domain-like"/>
    <property type="match status" value="1"/>
</dbReference>
<proteinExistence type="predicted"/>
<dbReference type="PANTHER" id="PTHR43102:SF2">
    <property type="entry name" value="GAF DOMAIN-CONTAINING PROTEIN"/>
    <property type="match status" value="1"/>
</dbReference>
<dbReference type="Gene3D" id="3.30.450.40">
    <property type="match status" value="1"/>
</dbReference>
<dbReference type="InterPro" id="IPR029016">
    <property type="entry name" value="GAF-like_dom_sf"/>
</dbReference>
<dbReference type="Pfam" id="PF01590">
    <property type="entry name" value="GAF"/>
    <property type="match status" value="1"/>
</dbReference>
<evidence type="ECO:0000313" key="3">
    <source>
        <dbReference type="EMBL" id="TXC67530.1"/>
    </source>
</evidence>
<keyword evidence="4" id="KW-1185">Reference proteome</keyword>